<reference evidence="4" key="1">
    <citation type="submission" date="2024-03" db="EMBL/GenBank/DDBJ databases">
        <title>The Complete Genome of 'Candidatus Phytoplasma fraxini' AshY1 from the Ash Yellows Group.</title>
        <authorList>
            <person name="Boehm J.W."/>
            <person name="Huettel B."/>
            <person name="Schneider B."/>
            <person name="Kube M."/>
        </authorList>
    </citation>
    <scope>NUCLEOTIDE SEQUENCE [LARGE SCALE GENOMIC DNA]</scope>
    <source>
        <strain evidence="4">AshY1</strain>
    </source>
</reference>
<feature type="transmembrane region" description="Helical" evidence="3">
    <location>
        <begin position="226"/>
        <end position="249"/>
    </location>
</feature>
<dbReference type="Proteomes" id="UP001484199">
    <property type="component" value="Chromosome"/>
</dbReference>
<feature type="region of interest" description="Disordered" evidence="2">
    <location>
        <begin position="166"/>
        <end position="185"/>
    </location>
</feature>
<feature type="transmembrane region" description="Helical" evidence="3">
    <location>
        <begin position="35"/>
        <end position="55"/>
    </location>
</feature>
<evidence type="ECO:0000256" key="3">
    <source>
        <dbReference type="SAM" id="Phobius"/>
    </source>
</evidence>
<name>A0ABZ2U8R6_ASHYP</name>
<evidence type="ECO:0000313" key="5">
    <source>
        <dbReference type="Proteomes" id="UP001484199"/>
    </source>
</evidence>
<proteinExistence type="predicted"/>
<keyword evidence="3" id="KW-0812">Transmembrane</keyword>
<feature type="region of interest" description="Disordered" evidence="2">
    <location>
        <begin position="90"/>
        <end position="128"/>
    </location>
</feature>
<sequence length="261" mass="30523">MKLDFETPSNLTQNKKIRKNKNIKKNKNNSSVYSLTRNILILFHIFLFCFFILYISHKLCLLPSVVSQRLGLDKIDTLLHKAEHKVLEEKNTKLRKDNDELEQKNKAKSQNRSTVSKSKTDNAQGINPEISKKLEKLDKLDKIDELEKLNDNLTQQFNEKFTQLENKIDSNTNPPSNTIDSNNPNKPIINEIYKESIQKPDKLITKLNKYKIKIDKINNKLKNQSFIILISLSCIILFVIFLFGGYLFIKIKQIEFKNQIR</sequence>
<feature type="compositionally biased region" description="Polar residues" evidence="2">
    <location>
        <begin position="108"/>
        <end position="125"/>
    </location>
</feature>
<keyword evidence="5" id="KW-1185">Reference proteome</keyword>
<evidence type="ECO:0000313" key="4">
    <source>
        <dbReference type="EMBL" id="WYY26615.1"/>
    </source>
</evidence>
<evidence type="ECO:0000256" key="1">
    <source>
        <dbReference type="SAM" id="Coils"/>
    </source>
</evidence>
<accession>A0ABZ2U8R6</accession>
<keyword evidence="3" id="KW-0472">Membrane</keyword>
<evidence type="ECO:0000256" key="2">
    <source>
        <dbReference type="SAM" id="MobiDB-lite"/>
    </source>
</evidence>
<keyword evidence="1" id="KW-0175">Coiled coil</keyword>
<dbReference type="EMBL" id="CP146843">
    <property type="protein sequence ID" value="WYY26615.1"/>
    <property type="molecule type" value="Genomic_DNA"/>
</dbReference>
<keyword evidence="3" id="KW-1133">Transmembrane helix</keyword>
<protein>
    <submittedName>
        <fullName evidence="4">Uncharacterized protein</fullName>
    </submittedName>
</protein>
<feature type="compositionally biased region" description="Basic and acidic residues" evidence="2">
    <location>
        <begin position="90"/>
        <end position="105"/>
    </location>
</feature>
<dbReference type="RefSeq" id="WP_341266516.1">
    <property type="nucleotide sequence ID" value="NZ_CP146843.1"/>
</dbReference>
<feature type="coiled-coil region" evidence="1">
    <location>
        <begin position="136"/>
        <end position="163"/>
    </location>
</feature>
<gene>
    <name evidence="4" type="ORF">AshY1_05100</name>
</gene>
<organism evidence="4 5">
    <name type="scientific">Ash yellows phytoplasma</name>
    <dbReference type="NCBI Taxonomy" id="35780"/>
    <lineage>
        <taxon>Bacteria</taxon>
        <taxon>Bacillati</taxon>
        <taxon>Mycoplasmatota</taxon>
        <taxon>Mollicutes</taxon>
        <taxon>Acholeplasmatales</taxon>
        <taxon>Acholeplasmataceae</taxon>
        <taxon>Candidatus Phytoplasma</taxon>
        <taxon>16SrVII (Ash yellows group)</taxon>
    </lineage>
</organism>